<dbReference type="OrthoDB" id="4174719at2"/>
<feature type="domain" description="Peptide methionine sulphoxide reductase MsrA" evidence="5">
    <location>
        <begin position="4"/>
        <end position="153"/>
    </location>
</feature>
<keyword evidence="1 4" id="KW-0560">Oxidoreductase</keyword>
<dbReference type="InterPro" id="IPR050162">
    <property type="entry name" value="MsrA_MetSO_reductase"/>
</dbReference>
<dbReference type="GO" id="GO:0033744">
    <property type="term" value="F:L-methionine:thioredoxin-disulfide S-oxidoreductase activity"/>
    <property type="evidence" value="ECO:0007669"/>
    <property type="project" value="RHEA"/>
</dbReference>
<dbReference type="HAMAP" id="MF_01401">
    <property type="entry name" value="MsrA"/>
    <property type="match status" value="1"/>
</dbReference>
<evidence type="ECO:0000313" key="7">
    <source>
        <dbReference type="Proteomes" id="UP000029878"/>
    </source>
</evidence>
<dbReference type="RefSeq" id="WP_034345884.1">
    <property type="nucleotide sequence ID" value="NZ_FZNG01000046.1"/>
</dbReference>
<dbReference type="EC" id="1.8.4.11" evidence="4"/>
<organism evidence="6 7">
    <name type="scientific">Helicobacter trogontum</name>
    <dbReference type="NCBI Taxonomy" id="50960"/>
    <lineage>
        <taxon>Bacteria</taxon>
        <taxon>Pseudomonadati</taxon>
        <taxon>Campylobacterota</taxon>
        <taxon>Epsilonproteobacteria</taxon>
        <taxon>Campylobacterales</taxon>
        <taxon>Helicobacteraceae</taxon>
        <taxon>Helicobacter</taxon>
    </lineage>
</organism>
<evidence type="ECO:0000313" key="6">
    <source>
        <dbReference type="EMBL" id="TLD82757.1"/>
    </source>
</evidence>
<dbReference type="Pfam" id="PF01625">
    <property type="entry name" value="PMSR"/>
    <property type="match status" value="1"/>
</dbReference>
<dbReference type="EMBL" id="JRPL02000016">
    <property type="protein sequence ID" value="TLD82757.1"/>
    <property type="molecule type" value="Genomic_DNA"/>
</dbReference>
<dbReference type="NCBIfam" id="TIGR00401">
    <property type="entry name" value="msrA"/>
    <property type="match status" value="1"/>
</dbReference>
<dbReference type="PANTHER" id="PTHR42799">
    <property type="entry name" value="MITOCHONDRIAL PEPTIDE METHIONINE SULFOXIDE REDUCTASE"/>
    <property type="match status" value="1"/>
</dbReference>
<comment type="function">
    <text evidence="4">Has an important function as a repair enzyme for proteins that have been inactivated by oxidation. Catalyzes the reversible oxidation-reduction of methionine sulfoxide in proteins to methionine.</text>
</comment>
<dbReference type="Proteomes" id="UP000029878">
    <property type="component" value="Unassembled WGS sequence"/>
</dbReference>
<evidence type="ECO:0000256" key="3">
    <source>
        <dbReference type="ARBA" id="ARBA00048782"/>
    </source>
</evidence>
<evidence type="ECO:0000259" key="5">
    <source>
        <dbReference type="Pfam" id="PF01625"/>
    </source>
</evidence>
<dbReference type="InterPro" id="IPR036509">
    <property type="entry name" value="Met_Sox_Rdtase_MsrA_sf"/>
</dbReference>
<comment type="catalytic activity">
    <reaction evidence="3 4">
        <text>[thioredoxin]-disulfide + L-methionine + H2O = L-methionine (S)-S-oxide + [thioredoxin]-dithiol</text>
        <dbReference type="Rhea" id="RHEA:19993"/>
        <dbReference type="Rhea" id="RHEA-COMP:10698"/>
        <dbReference type="Rhea" id="RHEA-COMP:10700"/>
        <dbReference type="ChEBI" id="CHEBI:15377"/>
        <dbReference type="ChEBI" id="CHEBI:29950"/>
        <dbReference type="ChEBI" id="CHEBI:50058"/>
        <dbReference type="ChEBI" id="CHEBI:57844"/>
        <dbReference type="ChEBI" id="CHEBI:58772"/>
        <dbReference type="EC" id="1.8.4.11"/>
    </reaction>
</comment>
<protein>
    <recommendedName>
        <fullName evidence="4">Peptide methionine sulfoxide reductase MsrA</fullName>
        <shortName evidence="4">Protein-methionine-S-oxide reductase</shortName>
        <ecNumber evidence="4">1.8.4.11</ecNumber>
    </recommendedName>
    <alternativeName>
        <fullName evidence="4">Peptide-methionine (S)-S-oxide reductase</fullName>
        <shortName evidence="4">Peptide Met(O) reductase</shortName>
    </alternativeName>
</protein>
<name>A0A4U8SA78_9HELI</name>
<proteinExistence type="inferred from homology"/>
<evidence type="ECO:0000256" key="2">
    <source>
        <dbReference type="ARBA" id="ARBA00047806"/>
    </source>
</evidence>
<reference evidence="6 7" key="1">
    <citation type="journal article" date="2014" name="Genome Announc.">
        <title>Draft genome sequences of eight enterohepatic helicobacter species isolated from both laboratory and wild rodents.</title>
        <authorList>
            <person name="Sheh A."/>
            <person name="Shen Z."/>
            <person name="Fox J.G."/>
        </authorList>
    </citation>
    <scope>NUCLEOTIDE SEQUENCE [LARGE SCALE GENOMIC DNA]</scope>
    <source>
        <strain evidence="6 7">ATCC 700114</strain>
    </source>
</reference>
<evidence type="ECO:0000256" key="4">
    <source>
        <dbReference type="HAMAP-Rule" id="MF_01401"/>
    </source>
</evidence>
<dbReference type="PANTHER" id="PTHR42799:SF2">
    <property type="entry name" value="MITOCHONDRIAL PEPTIDE METHIONINE SULFOXIDE REDUCTASE"/>
    <property type="match status" value="1"/>
</dbReference>
<gene>
    <name evidence="4 6" type="primary">msrA</name>
    <name evidence="6" type="ORF">LS81_007065</name>
</gene>
<comment type="similarity">
    <text evidence="4">Belongs to the MsrA Met sulfoxide reductase family.</text>
</comment>
<dbReference type="Gene3D" id="3.30.1060.10">
    <property type="entry name" value="Peptide methionine sulphoxide reductase MsrA"/>
    <property type="match status" value="1"/>
</dbReference>
<dbReference type="SUPFAM" id="SSF55068">
    <property type="entry name" value="Peptide methionine sulfoxide reductase"/>
    <property type="match status" value="1"/>
</dbReference>
<feature type="active site" evidence="4">
    <location>
        <position position="10"/>
    </location>
</feature>
<comment type="caution">
    <text evidence="6">The sequence shown here is derived from an EMBL/GenBank/DDBJ whole genome shotgun (WGS) entry which is preliminary data.</text>
</comment>
<dbReference type="GO" id="GO:0034599">
    <property type="term" value="P:cellular response to oxidative stress"/>
    <property type="evidence" value="ECO:0007669"/>
    <property type="project" value="TreeGrafter"/>
</dbReference>
<dbReference type="AlphaFoldDB" id="A0A4U8SA78"/>
<dbReference type="GO" id="GO:0008113">
    <property type="term" value="F:peptide-methionine (S)-S-oxide reductase activity"/>
    <property type="evidence" value="ECO:0007669"/>
    <property type="project" value="UniProtKB-UniRule"/>
</dbReference>
<sequence length="168" mass="18977">MAVIYLAGGCFWGIQGYFDRVHGVIESAVGYANSRIANPSYELVCSGSSGAVESLKLEYDDKILTLREIMERFLSIIDPCALNFQGNDKGTQYRNGVYYIDVGDKSIIQECLKQWEEKHSLKTVTEVLPLANFYLAETYHQKYLAKNPNGYCHIDIDSALQNFKNAVR</sequence>
<dbReference type="InterPro" id="IPR002569">
    <property type="entry name" value="Met_Sox_Rdtase_MsrA_dom"/>
</dbReference>
<comment type="catalytic activity">
    <reaction evidence="2 4">
        <text>L-methionyl-[protein] + [thioredoxin]-disulfide + H2O = L-methionyl-(S)-S-oxide-[protein] + [thioredoxin]-dithiol</text>
        <dbReference type="Rhea" id="RHEA:14217"/>
        <dbReference type="Rhea" id="RHEA-COMP:10698"/>
        <dbReference type="Rhea" id="RHEA-COMP:10700"/>
        <dbReference type="Rhea" id="RHEA-COMP:12313"/>
        <dbReference type="Rhea" id="RHEA-COMP:12315"/>
        <dbReference type="ChEBI" id="CHEBI:15377"/>
        <dbReference type="ChEBI" id="CHEBI:16044"/>
        <dbReference type="ChEBI" id="CHEBI:29950"/>
        <dbReference type="ChEBI" id="CHEBI:44120"/>
        <dbReference type="ChEBI" id="CHEBI:50058"/>
        <dbReference type="EC" id="1.8.4.11"/>
    </reaction>
</comment>
<evidence type="ECO:0000256" key="1">
    <source>
        <dbReference type="ARBA" id="ARBA00023002"/>
    </source>
</evidence>
<dbReference type="GO" id="GO:0005737">
    <property type="term" value="C:cytoplasm"/>
    <property type="evidence" value="ECO:0007669"/>
    <property type="project" value="TreeGrafter"/>
</dbReference>
<accession>A0A4U8SA78</accession>